<evidence type="ECO:0000313" key="12">
    <source>
        <dbReference type="Proteomes" id="UP000016587"/>
    </source>
</evidence>
<feature type="binding site" evidence="8">
    <location>
        <position position="441"/>
    </location>
    <ligand>
        <name>Zn(2+)</name>
        <dbReference type="ChEBI" id="CHEBI:29105"/>
        <label>2</label>
    </ligand>
</feature>
<dbReference type="PROSITE" id="PS00123">
    <property type="entry name" value="ALKALINE_PHOSPHATASE"/>
    <property type="match status" value="1"/>
</dbReference>
<comment type="cofactor">
    <cofactor evidence="8">
        <name>Zn(2+)</name>
        <dbReference type="ChEBI" id="CHEBI:29105"/>
    </cofactor>
    <text evidence="8">Binds 2 Zn(2+) ions.</text>
</comment>
<dbReference type="PATRIC" id="fig|1121448.10.peg.2092"/>
<feature type="signal peptide" evidence="10">
    <location>
        <begin position="1"/>
        <end position="23"/>
    </location>
</feature>
<evidence type="ECO:0000313" key="11">
    <source>
        <dbReference type="EMBL" id="AGW13899.1"/>
    </source>
</evidence>
<dbReference type="HOGENOM" id="CLU_008539_5_0_7"/>
<evidence type="ECO:0000256" key="9">
    <source>
        <dbReference type="RuleBase" id="RU003946"/>
    </source>
</evidence>
<feature type="binding site" evidence="8">
    <location>
        <position position="264"/>
    </location>
    <ligand>
        <name>Mg(2+)</name>
        <dbReference type="ChEBI" id="CHEBI:18420"/>
    </ligand>
</feature>
<dbReference type="Proteomes" id="UP000016587">
    <property type="component" value="Chromosome"/>
</dbReference>
<dbReference type="GO" id="GO:0046872">
    <property type="term" value="F:metal ion binding"/>
    <property type="evidence" value="ECO:0007669"/>
    <property type="project" value="UniProtKB-KW"/>
</dbReference>
<keyword evidence="10" id="KW-0732">Signal</keyword>
<evidence type="ECO:0000256" key="4">
    <source>
        <dbReference type="ARBA" id="ARBA00022801"/>
    </source>
</evidence>
<evidence type="ECO:0000256" key="10">
    <source>
        <dbReference type="SAM" id="SignalP"/>
    </source>
</evidence>
<evidence type="ECO:0000256" key="2">
    <source>
        <dbReference type="ARBA" id="ARBA00022553"/>
    </source>
</evidence>
<evidence type="ECO:0000256" key="8">
    <source>
        <dbReference type="PIRSR" id="PIRSR601952-2"/>
    </source>
</evidence>
<comment type="cofactor">
    <cofactor evidence="8">
        <name>Mg(2+)</name>
        <dbReference type="ChEBI" id="CHEBI:18420"/>
    </cofactor>
    <text evidence="8">Binds 1 Mg(2+) ion.</text>
</comment>
<dbReference type="Pfam" id="PF00245">
    <property type="entry name" value="Alk_phosphatase"/>
    <property type="match status" value="1"/>
</dbReference>
<dbReference type="Gene3D" id="3.40.720.10">
    <property type="entry name" value="Alkaline Phosphatase, subunit A"/>
    <property type="match status" value="1"/>
</dbReference>
<dbReference type="OrthoDB" id="9794455at2"/>
<dbReference type="STRING" id="1121448.DGI_2137"/>
<feature type="binding site" evidence="8">
    <location>
        <position position="312"/>
    </location>
    <ligand>
        <name>Zn(2+)</name>
        <dbReference type="ChEBI" id="CHEBI:29105"/>
        <label>2</label>
    </ligand>
</feature>
<dbReference type="SMART" id="SM00098">
    <property type="entry name" value="alkPPc"/>
    <property type="match status" value="1"/>
</dbReference>
<feature type="active site" description="Phosphoserine intermediate" evidence="7">
    <location>
        <position position="80"/>
    </location>
</feature>
<dbReference type="InterPro" id="IPR001952">
    <property type="entry name" value="Alkaline_phosphatase"/>
</dbReference>
<organism evidence="11 12">
    <name type="scientific">Megalodesulfovibrio gigas (strain ATCC 19364 / DSM 1382 / NCIMB 9332 / VKM B-1759)</name>
    <name type="common">Desulfovibrio gigas</name>
    <dbReference type="NCBI Taxonomy" id="1121448"/>
    <lineage>
        <taxon>Bacteria</taxon>
        <taxon>Pseudomonadati</taxon>
        <taxon>Thermodesulfobacteriota</taxon>
        <taxon>Desulfovibrionia</taxon>
        <taxon>Desulfovibrionales</taxon>
        <taxon>Desulfovibrionaceae</taxon>
        <taxon>Megalodesulfovibrio</taxon>
    </lineage>
</organism>
<keyword evidence="6 8" id="KW-0460">Magnesium</keyword>
<evidence type="ECO:0000256" key="7">
    <source>
        <dbReference type="PIRSR" id="PIRSR601952-1"/>
    </source>
</evidence>
<dbReference type="PRINTS" id="PR00113">
    <property type="entry name" value="ALKPHPHTASE"/>
</dbReference>
<dbReference type="InterPro" id="IPR018299">
    <property type="entry name" value="Alkaline_phosphatase_AS"/>
</dbReference>
<sequence>MTRLARVVCMAALAACVALPAAAAPAAQQAKYIFLFIGDGMGMPQRTAAEQFQGKPLVMNTFPVQGIAATDAVDRFITDSGAAATSMASGVKTLVEKIGVNTALKPVKTVAEMAKDRGMKVAILSSVSIDHATPACFYAHVPSRGGYHEIDIALAKSGFDFFGGGDMRDPDGARAKKKDESYQPLGDAVAIAKENGYKIITSKQDFMALKPSDGKVIAWNDWRQDAGALPYQIDTRAEDINIAEFTEKAIEMVDNPKGFFMMVEGGKIDWACHANDAAAAIHDTLVFDQAIQKAVDFAKKHPNETLILVAGDHECGGLTLGYAGTKYDTDFEVLGSQKISFQKFDAEIFKDFQGDFDAAKALITEHFGLKFEGDAKKDVLVLSEYQIKLLQDAFEATKMGKKERDANEETYVLYGGYNPLGVAITHVLNQKAGLSWTSFSHTGVPISVSAMGAGADKFTGSYHLADIALRTMEVMGEPGKPVIMESAAAAPVAVPAAVAAK</sequence>
<keyword evidence="2" id="KW-0597">Phosphoprotein</keyword>
<reference evidence="12" key="2">
    <citation type="submission" date="2013-07" db="EMBL/GenBank/DDBJ databases">
        <authorList>
            <person name="Morais-Silva F.O."/>
            <person name="Rezende A.M."/>
            <person name="Pimentel C."/>
            <person name="Resende D.M."/>
            <person name="Santos C.I."/>
            <person name="Clemente C."/>
            <person name="de Oliveira L.M."/>
            <person name="da Silva S.M."/>
            <person name="Costa D.A."/>
            <person name="Varela-Raposo A."/>
            <person name="Horacio E.C.A."/>
            <person name="Matos M."/>
            <person name="Flores O."/>
            <person name="Ruiz J.C."/>
            <person name="Rodrigues-Pousada C."/>
        </authorList>
    </citation>
    <scope>NUCLEOTIDE SEQUENCE [LARGE SCALE GENOMIC DNA]</scope>
    <source>
        <strain evidence="12">ATCC 19364 / DSM 1382 / NCIMB 9332 / VKM B-1759</strain>
    </source>
</reference>
<feature type="binding site" evidence="8">
    <location>
        <position position="131"/>
    </location>
    <ligand>
        <name>Mg(2+)</name>
        <dbReference type="ChEBI" id="CHEBI:18420"/>
    </ligand>
</feature>
<dbReference type="eggNOG" id="COG1785">
    <property type="taxonomic scope" value="Bacteria"/>
</dbReference>
<dbReference type="PANTHER" id="PTHR11596">
    <property type="entry name" value="ALKALINE PHOSPHATASE"/>
    <property type="match status" value="1"/>
</dbReference>
<dbReference type="SUPFAM" id="SSF53649">
    <property type="entry name" value="Alkaline phosphatase-like"/>
    <property type="match status" value="1"/>
</dbReference>
<dbReference type="CDD" id="cd16012">
    <property type="entry name" value="ALP"/>
    <property type="match status" value="1"/>
</dbReference>
<dbReference type="PANTHER" id="PTHR11596:SF5">
    <property type="entry name" value="ALKALINE PHOSPHATASE"/>
    <property type="match status" value="1"/>
</dbReference>
<feature type="binding site" evidence="8">
    <location>
        <position position="269"/>
    </location>
    <ligand>
        <name>Zn(2+)</name>
        <dbReference type="ChEBI" id="CHEBI:29105"/>
        <label>2</label>
    </ligand>
</feature>
<reference evidence="11 12" key="1">
    <citation type="journal article" date="2013" name="J. Bacteriol.">
        <title>Roles of HynAB and Ech, the only two hydrogenases found in the model sulfate reducer Desulfovibrio gigas.</title>
        <authorList>
            <person name="Morais-Silva F.O."/>
            <person name="Santos C.I."/>
            <person name="Rodrigues R."/>
            <person name="Pereira I.A."/>
            <person name="Rodrigues-Pousada C."/>
        </authorList>
    </citation>
    <scope>NUCLEOTIDE SEQUENCE [LARGE SCALE GENOMIC DNA]</scope>
    <source>
        <strain evidence="12">ATCC 19364 / DSM 1382 / NCIMB 9332 / VKM B-1759</strain>
    </source>
</reference>
<feature type="binding site" evidence="8">
    <location>
        <position position="39"/>
    </location>
    <ligand>
        <name>Zn(2+)</name>
        <dbReference type="ChEBI" id="CHEBI:29105"/>
        <label>2</label>
    </ligand>
</feature>
<dbReference type="KEGG" id="dgg:DGI_2137"/>
<feature type="binding site" evidence="8">
    <location>
        <position position="313"/>
    </location>
    <ligand>
        <name>Zn(2+)</name>
        <dbReference type="ChEBI" id="CHEBI:29105"/>
        <label>2</label>
    </ligand>
</feature>
<comment type="similarity">
    <text evidence="1 9">Belongs to the alkaline phosphatase family.</text>
</comment>
<name>T2GCJ0_MEGG1</name>
<gene>
    <name evidence="11" type="ORF">DGI_2137</name>
</gene>
<dbReference type="Gene3D" id="1.10.60.40">
    <property type="match status" value="1"/>
</dbReference>
<accession>T2GCJ0</accession>
<dbReference type="EMBL" id="CP006585">
    <property type="protein sequence ID" value="AGW13899.1"/>
    <property type="molecule type" value="Genomic_DNA"/>
</dbReference>
<evidence type="ECO:0000256" key="6">
    <source>
        <dbReference type="ARBA" id="ARBA00022842"/>
    </source>
</evidence>
<dbReference type="GO" id="GO:0004035">
    <property type="term" value="F:alkaline phosphatase activity"/>
    <property type="evidence" value="ECO:0007669"/>
    <property type="project" value="TreeGrafter"/>
</dbReference>
<evidence type="ECO:0000256" key="1">
    <source>
        <dbReference type="ARBA" id="ARBA00005984"/>
    </source>
</evidence>
<feature type="chain" id="PRO_5004588280" evidence="10">
    <location>
        <begin position="24"/>
        <end position="501"/>
    </location>
</feature>
<evidence type="ECO:0000256" key="3">
    <source>
        <dbReference type="ARBA" id="ARBA00022723"/>
    </source>
</evidence>
<dbReference type="InterPro" id="IPR017850">
    <property type="entry name" value="Alkaline_phosphatase_core_sf"/>
</dbReference>
<feature type="binding site" evidence="8">
    <location>
        <position position="39"/>
    </location>
    <ligand>
        <name>Mg(2+)</name>
        <dbReference type="ChEBI" id="CHEBI:18420"/>
    </ligand>
</feature>
<evidence type="ECO:0000256" key="5">
    <source>
        <dbReference type="ARBA" id="ARBA00022833"/>
    </source>
</evidence>
<keyword evidence="3 8" id="KW-0479">Metal-binding</keyword>
<keyword evidence="12" id="KW-1185">Reference proteome</keyword>
<proteinExistence type="inferred from homology"/>
<keyword evidence="4" id="KW-0378">Hydrolase</keyword>
<protein>
    <submittedName>
        <fullName evidence="11">Putative alkaline phosphatase</fullName>
    </submittedName>
</protein>
<keyword evidence="5 8" id="KW-0862">Zinc</keyword>
<feature type="binding site" evidence="8">
    <location>
        <position position="273"/>
    </location>
    <ligand>
        <name>Zn(2+)</name>
        <dbReference type="ChEBI" id="CHEBI:29105"/>
        <label>2</label>
    </ligand>
</feature>
<dbReference type="AlphaFoldDB" id="T2GCJ0"/>
<feature type="binding site" evidence="8">
    <location>
        <position position="133"/>
    </location>
    <ligand>
        <name>Mg(2+)</name>
        <dbReference type="ChEBI" id="CHEBI:18420"/>
    </ligand>
</feature>